<protein>
    <submittedName>
        <fullName evidence="2">Uncharacterized protein</fullName>
    </submittedName>
</protein>
<evidence type="ECO:0000313" key="3">
    <source>
        <dbReference type="Proteomes" id="UP000299102"/>
    </source>
</evidence>
<feature type="compositionally biased region" description="Basic residues" evidence="1">
    <location>
        <begin position="116"/>
        <end position="130"/>
    </location>
</feature>
<sequence length="146" mass="15706">MPPIRVTDNCTCCPTSPIPEKIKKLGAETSACIASRASRPRAKALQEKQSVAEDSEAEAITGALPDCRAALIASPVLVRANAHSPLNHASRRECPARVHGMRAPRPAPRAPAAPMTRKRRRRLTFTRVRGHGPPGRPPCVGAETRL</sequence>
<organism evidence="2 3">
    <name type="scientific">Eumeta variegata</name>
    <name type="common">Bagworm moth</name>
    <name type="synonym">Eumeta japonica</name>
    <dbReference type="NCBI Taxonomy" id="151549"/>
    <lineage>
        <taxon>Eukaryota</taxon>
        <taxon>Metazoa</taxon>
        <taxon>Ecdysozoa</taxon>
        <taxon>Arthropoda</taxon>
        <taxon>Hexapoda</taxon>
        <taxon>Insecta</taxon>
        <taxon>Pterygota</taxon>
        <taxon>Neoptera</taxon>
        <taxon>Endopterygota</taxon>
        <taxon>Lepidoptera</taxon>
        <taxon>Glossata</taxon>
        <taxon>Ditrysia</taxon>
        <taxon>Tineoidea</taxon>
        <taxon>Psychidae</taxon>
        <taxon>Oiketicinae</taxon>
        <taxon>Eumeta</taxon>
    </lineage>
</organism>
<reference evidence="2 3" key="1">
    <citation type="journal article" date="2019" name="Commun. Biol.">
        <title>The bagworm genome reveals a unique fibroin gene that provides high tensile strength.</title>
        <authorList>
            <person name="Kono N."/>
            <person name="Nakamura H."/>
            <person name="Ohtoshi R."/>
            <person name="Tomita M."/>
            <person name="Numata K."/>
            <person name="Arakawa K."/>
        </authorList>
    </citation>
    <scope>NUCLEOTIDE SEQUENCE [LARGE SCALE GENOMIC DNA]</scope>
</reference>
<dbReference type="EMBL" id="BGZK01001694">
    <property type="protein sequence ID" value="GBP84699.1"/>
    <property type="molecule type" value="Genomic_DNA"/>
</dbReference>
<feature type="region of interest" description="Disordered" evidence="1">
    <location>
        <begin position="88"/>
        <end position="146"/>
    </location>
</feature>
<evidence type="ECO:0000256" key="1">
    <source>
        <dbReference type="SAM" id="MobiDB-lite"/>
    </source>
</evidence>
<comment type="caution">
    <text evidence="2">The sequence shown here is derived from an EMBL/GenBank/DDBJ whole genome shotgun (WGS) entry which is preliminary data.</text>
</comment>
<keyword evidence="3" id="KW-1185">Reference proteome</keyword>
<dbReference type="AlphaFoldDB" id="A0A4C1ZCN8"/>
<gene>
    <name evidence="2" type="ORF">EVAR_32325_1</name>
</gene>
<evidence type="ECO:0000313" key="2">
    <source>
        <dbReference type="EMBL" id="GBP84699.1"/>
    </source>
</evidence>
<accession>A0A4C1ZCN8</accession>
<proteinExistence type="predicted"/>
<name>A0A4C1ZCN8_EUMVA</name>
<dbReference type="Proteomes" id="UP000299102">
    <property type="component" value="Unassembled WGS sequence"/>
</dbReference>